<evidence type="ECO:0000313" key="6">
    <source>
        <dbReference type="EMBL" id="HEC06999.1"/>
    </source>
</evidence>
<organism evidence="6">
    <name type="scientific">Thiolapillus brandeum</name>
    <dbReference type="NCBI Taxonomy" id="1076588"/>
    <lineage>
        <taxon>Bacteria</taxon>
        <taxon>Pseudomonadati</taxon>
        <taxon>Pseudomonadota</taxon>
        <taxon>Gammaproteobacteria</taxon>
        <taxon>Chromatiales</taxon>
        <taxon>Sedimenticolaceae</taxon>
        <taxon>Thiolapillus</taxon>
    </lineage>
</organism>
<evidence type="ECO:0000256" key="3">
    <source>
        <dbReference type="ARBA" id="ARBA00022777"/>
    </source>
</evidence>
<dbReference type="Proteomes" id="UP000886339">
    <property type="component" value="Unassembled WGS sequence"/>
</dbReference>
<feature type="domain" description="HipA N-terminal subdomain 1" evidence="5">
    <location>
        <begin position="17"/>
        <end position="108"/>
    </location>
</feature>
<comment type="similarity">
    <text evidence="1">Belongs to the HipA Ser/Thr kinase family.</text>
</comment>
<dbReference type="InterPro" id="IPR017508">
    <property type="entry name" value="HipA_N1"/>
</dbReference>
<evidence type="ECO:0000259" key="4">
    <source>
        <dbReference type="Pfam" id="PF07804"/>
    </source>
</evidence>
<dbReference type="Gene3D" id="1.10.1070.20">
    <property type="match status" value="1"/>
</dbReference>
<protein>
    <submittedName>
        <fullName evidence="6">Type II toxin-antitoxin system HipA family toxin</fullName>
    </submittedName>
</protein>
<dbReference type="EMBL" id="DRLF01000317">
    <property type="protein sequence ID" value="HEC06999.1"/>
    <property type="molecule type" value="Genomic_DNA"/>
</dbReference>
<proteinExistence type="inferred from homology"/>
<gene>
    <name evidence="6" type="ORF">ENJ12_09115</name>
</gene>
<keyword evidence="2" id="KW-0808">Transferase</keyword>
<accession>A0A831RWD1</accession>
<evidence type="ECO:0000256" key="2">
    <source>
        <dbReference type="ARBA" id="ARBA00022679"/>
    </source>
</evidence>
<dbReference type="InterPro" id="IPR012893">
    <property type="entry name" value="HipA-like_C"/>
</dbReference>
<dbReference type="PANTHER" id="PTHR37419">
    <property type="entry name" value="SERINE/THREONINE-PROTEIN KINASE TOXIN HIPA"/>
    <property type="match status" value="1"/>
</dbReference>
<evidence type="ECO:0000259" key="5">
    <source>
        <dbReference type="Pfam" id="PF13657"/>
    </source>
</evidence>
<dbReference type="AlphaFoldDB" id="A0A831RWD1"/>
<dbReference type="InterPro" id="IPR052028">
    <property type="entry name" value="HipA_Ser/Thr_kinase"/>
</dbReference>
<dbReference type="PANTHER" id="PTHR37419:SF8">
    <property type="entry name" value="TOXIN YJJJ"/>
    <property type="match status" value="1"/>
</dbReference>
<keyword evidence="3" id="KW-0418">Kinase</keyword>
<dbReference type="Pfam" id="PF07804">
    <property type="entry name" value="HipA_C"/>
    <property type="match status" value="1"/>
</dbReference>
<sequence>MPDGRRVQAGELVAVYRDNGAIDGQFRYLSSYLDDPEAFPLDPVNLPLVPGPQDVGRPQAGVHGVFEDALPDDWGRRMLCRQYGLSDHQARPPHLLSLMRGDVMGALLFAREHCPVPETVERPPMVLQDLARAALDFEKGELKDNDPLLPYLYGVGTSPGGARPKFLLARDDGKHFLVKLPSLRDTVPLVPIEAACLATAADCGFSVARSRLLDEGLALLLVERFDITSRGGRRHMVSFKTLLNAEHHYNKSYLDIARLLEIHSADPGSDKAALFRQMLFNACIGNTDDHLKNFALLHDEHGWRLSPAYDLVPTFPLQARAEHVLRFNLDNRRPDWINVEQLGRAFGFSTVRTRNLIEQVLTGLSGLEGQLQQCGVPEETALSLLRHVATYIRQYH</sequence>
<name>A0A831RWD1_9GAMM</name>
<dbReference type="GO" id="GO:0004674">
    <property type="term" value="F:protein serine/threonine kinase activity"/>
    <property type="evidence" value="ECO:0007669"/>
    <property type="project" value="TreeGrafter"/>
</dbReference>
<dbReference type="GO" id="GO:0005829">
    <property type="term" value="C:cytosol"/>
    <property type="evidence" value="ECO:0007669"/>
    <property type="project" value="TreeGrafter"/>
</dbReference>
<feature type="domain" description="HipA-like C-terminal" evidence="4">
    <location>
        <begin position="157"/>
        <end position="361"/>
    </location>
</feature>
<dbReference type="Pfam" id="PF13657">
    <property type="entry name" value="Couple_hipA"/>
    <property type="match status" value="1"/>
</dbReference>
<evidence type="ECO:0000256" key="1">
    <source>
        <dbReference type="ARBA" id="ARBA00010164"/>
    </source>
</evidence>
<reference evidence="6" key="1">
    <citation type="journal article" date="2020" name="mSystems">
        <title>Genome- and Community-Level Interaction Insights into Carbon Utilization and Element Cycling Functions of Hydrothermarchaeota in Hydrothermal Sediment.</title>
        <authorList>
            <person name="Zhou Z."/>
            <person name="Liu Y."/>
            <person name="Xu W."/>
            <person name="Pan J."/>
            <person name="Luo Z.H."/>
            <person name="Li M."/>
        </authorList>
    </citation>
    <scope>NUCLEOTIDE SEQUENCE [LARGE SCALE GENOMIC DNA]</scope>
    <source>
        <strain evidence="6">HyVt-458</strain>
    </source>
</reference>
<comment type="caution">
    <text evidence="6">The sequence shown here is derived from an EMBL/GenBank/DDBJ whole genome shotgun (WGS) entry which is preliminary data.</text>
</comment>